<dbReference type="InterPro" id="IPR036047">
    <property type="entry name" value="F-box-like_dom_sf"/>
</dbReference>
<dbReference type="Gene3D" id="3.80.10.10">
    <property type="entry name" value="Ribonuclease Inhibitor"/>
    <property type="match status" value="1"/>
</dbReference>
<proteinExistence type="predicted"/>
<reference evidence="2" key="1">
    <citation type="submission" date="2021-06" db="EMBL/GenBank/DDBJ databases">
        <authorList>
            <person name="Kallberg Y."/>
            <person name="Tangrot J."/>
            <person name="Rosling A."/>
        </authorList>
    </citation>
    <scope>NUCLEOTIDE SEQUENCE</scope>
    <source>
        <strain evidence="2">CL551</strain>
    </source>
</reference>
<name>A0A9N9F3D5_9GLOM</name>
<dbReference type="SUPFAM" id="SSF52047">
    <property type="entry name" value="RNI-like"/>
    <property type="match status" value="1"/>
</dbReference>
<dbReference type="SUPFAM" id="SSF81383">
    <property type="entry name" value="F-box domain"/>
    <property type="match status" value="1"/>
</dbReference>
<organism evidence="2 3">
    <name type="scientific">Acaulospora morrowiae</name>
    <dbReference type="NCBI Taxonomy" id="94023"/>
    <lineage>
        <taxon>Eukaryota</taxon>
        <taxon>Fungi</taxon>
        <taxon>Fungi incertae sedis</taxon>
        <taxon>Mucoromycota</taxon>
        <taxon>Glomeromycotina</taxon>
        <taxon>Glomeromycetes</taxon>
        <taxon>Diversisporales</taxon>
        <taxon>Acaulosporaceae</taxon>
        <taxon>Acaulospora</taxon>
    </lineage>
</organism>
<feature type="domain" description="F-box" evidence="1">
    <location>
        <begin position="4"/>
        <end position="46"/>
    </location>
</feature>
<dbReference type="InterPro" id="IPR032675">
    <property type="entry name" value="LRR_dom_sf"/>
</dbReference>
<comment type="caution">
    <text evidence="2">The sequence shown here is derived from an EMBL/GenBank/DDBJ whole genome shotgun (WGS) entry which is preliminary data.</text>
</comment>
<accession>A0A9N9F3D5</accession>
<dbReference type="InterPro" id="IPR001810">
    <property type="entry name" value="F-box_dom"/>
</dbReference>
<protein>
    <submittedName>
        <fullName evidence="2">2496_t:CDS:1</fullName>
    </submittedName>
</protein>
<sequence>MASGLPSDILTEIFENLEDENVTLFSCLLVKRSWCEAIVPILWRNPLKDVYEKNKNELPIMVQCGYNQILCIKKNLIYLLRTLLLCLSNESKDLLSKSGYELSNDVLRRPRYDYASYCRYISTADISMLIWNGMNQKYACDPFFNYMMFLVTQEIYKLFLEKSTKIFQLSLMSGDHSLYYFPGAKSSLASLTVFKCNSYVSSTILYGLAQFCHNIEDIAVEFCDKDHDGVNSLIRVQKGLKYFQCRVINNSEEQRCQLLGVALKTQARSLLKLDLGRHSCIPLKIITDFTSLRYLRFGLSSEISENTTEYLKRARIPNLETLIVDGDPVRSDILEPLIISTNRNLRKLHMSGWCPDGLDNPGFLLPVLSEHCPKLKFLTIWIDDDDFEELEILLDKCRELEGLYLRCSNMHSDEPGLFNILKSAEIPYLNKLKLEDCWLVEKGDAFEDFLRVRKKGNAKPISLEVVGYLNSDMYLDILSLYRWYGVLKDTKVLVYGEDSAPDEIVPSWRIAARI</sequence>
<dbReference type="OrthoDB" id="2331274at2759"/>
<evidence type="ECO:0000313" key="3">
    <source>
        <dbReference type="Proteomes" id="UP000789342"/>
    </source>
</evidence>
<evidence type="ECO:0000313" key="2">
    <source>
        <dbReference type="EMBL" id="CAG8506990.1"/>
    </source>
</evidence>
<dbReference type="AlphaFoldDB" id="A0A9N9F3D5"/>
<evidence type="ECO:0000259" key="1">
    <source>
        <dbReference type="Pfam" id="PF12937"/>
    </source>
</evidence>
<dbReference type="EMBL" id="CAJVPV010001743">
    <property type="protein sequence ID" value="CAG8506990.1"/>
    <property type="molecule type" value="Genomic_DNA"/>
</dbReference>
<dbReference type="Proteomes" id="UP000789342">
    <property type="component" value="Unassembled WGS sequence"/>
</dbReference>
<dbReference type="Pfam" id="PF12937">
    <property type="entry name" value="F-box-like"/>
    <property type="match status" value="1"/>
</dbReference>
<gene>
    <name evidence="2" type="ORF">AMORRO_LOCUS3538</name>
</gene>
<keyword evidence="3" id="KW-1185">Reference proteome</keyword>